<dbReference type="CDD" id="cd21173">
    <property type="entry name" value="NucC-like"/>
    <property type="match status" value="1"/>
</dbReference>
<comment type="caution">
    <text evidence="2">The sequence shown here is derived from an EMBL/GenBank/DDBJ whole genome shotgun (WGS) entry which is preliminary data.</text>
</comment>
<dbReference type="EMBL" id="WSQA01000011">
    <property type="protein sequence ID" value="MVZ63230.1"/>
    <property type="molecule type" value="Genomic_DNA"/>
</dbReference>
<dbReference type="RefSeq" id="WP_160369951.1">
    <property type="nucleotide sequence ID" value="NZ_WSQA01000011.1"/>
</dbReference>
<protein>
    <recommendedName>
        <fullName evidence="1">DUF6602 domain-containing protein</fullName>
    </recommendedName>
</protein>
<gene>
    <name evidence="2" type="ORF">GQF63_14440</name>
</gene>
<proteinExistence type="predicted"/>
<evidence type="ECO:0000259" key="1">
    <source>
        <dbReference type="Pfam" id="PF20247"/>
    </source>
</evidence>
<feature type="domain" description="DUF6602" evidence="1">
    <location>
        <begin position="41"/>
        <end position="151"/>
    </location>
</feature>
<evidence type="ECO:0000313" key="3">
    <source>
        <dbReference type="Proteomes" id="UP000435036"/>
    </source>
</evidence>
<name>A0A6N8L0G5_9SPHI</name>
<accession>A0A6N8L0G5</accession>
<sequence>MAKGIPTMKIQAPNQGWKQFLMARDEMLAAYDRAREKSRKRAVQTEHGNVAEAEFRSWLTNFLPKRYAVTSGYIVSQGIPNSEHMVHYDVIIYDQMESPILWVEDNPDSSDSGRSRAIPVEYVYGVIEVKSVFNKKSVKQVVEHLRKLRPLMGIPKPSVHDYRFYLPKTFFCATVFFELHKSNEKDFAALDAYLDGSDLRGFYGGYILRPESHEKYSSGKILFEYLYDEEEPWRNSLLFWAHSKCKKVGKYHLRARITHSETYFSEFAFDIIALLKGTYKPYALSSMYAFGTTDWENGSAVSTTYANPEDVKRYREELDRVLNGNPEDK</sequence>
<dbReference type="Proteomes" id="UP000435036">
    <property type="component" value="Unassembled WGS sequence"/>
</dbReference>
<dbReference type="OrthoDB" id="1274652at2"/>
<dbReference type="AlphaFoldDB" id="A0A6N8L0G5"/>
<evidence type="ECO:0000313" key="2">
    <source>
        <dbReference type="EMBL" id="MVZ63230.1"/>
    </source>
</evidence>
<dbReference type="Pfam" id="PF20247">
    <property type="entry name" value="DUF6602"/>
    <property type="match status" value="1"/>
</dbReference>
<organism evidence="2 3">
    <name type="scientific">Sphingobacterium humi</name>
    <dbReference type="NCBI Taxonomy" id="1796905"/>
    <lineage>
        <taxon>Bacteria</taxon>
        <taxon>Pseudomonadati</taxon>
        <taxon>Bacteroidota</taxon>
        <taxon>Sphingobacteriia</taxon>
        <taxon>Sphingobacteriales</taxon>
        <taxon>Sphingobacteriaceae</taxon>
        <taxon>Sphingobacterium</taxon>
    </lineage>
</organism>
<reference evidence="2 3" key="1">
    <citation type="submission" date="2019-12" db="EMBL/GenBank/DDBJ databases">
        <authorList>
            <person name="Dong K."/>
        </authorList>
    </citation>
    <scope>NUCLEOTIDE SEQUENCE [LARGE SCALE GENOMIC DNA]</scope>
    <source>
        <strain evidence="2 3">JCM 31225</strain>
    </source>
</reference>
<dbReference type="InterPro" id="IPR046537">
    <property type="entry name" value="DUF6602"/>
</dbReference>
<keyword evidence="3" id="KW-1185">Reference proteome</keyword>